<dbReference type="InterPro" id="IPR014001">
    <property type="entry name" value="Helicase_ATP-bd"/>
</dbReference>
<feature type="short sequence motif" description="Q motif" evidence="10">
    <location>
        <begin position="1"/>
        <end position="29"/>
    </location>
</feature>
<evidence type="ECO:0000256" key="1">
    <source>
        <dbReference type="ARBA" id="ARBA00012552"/>
    </source>
</evidence>
<dbReference type="InterPro" id="IPR014014">
    <property type="entry name" value="RNA_helicase_DEAD_Q_motif"/>
</dbReference>
<dbReference type="Pfam" id="PF00271">
    <property type="entry name" value="Helicase_C"/>
    <property type="match status" value="1"/>
</dbReference>
<evidence type="ECO:0000256" key="5">
    <source>
        <dbReference type="ARBA" id="ARBA00022806"/>
    </source>
</evidence>
<dbReference type="GO" id="GO:0003676">
    <property type="term" value="F:nucleic acid binding"/>
    <property type="evidence" value="ECO:0007669"/>
    <property type="project" value="InterPro"/>
</dbReference>
<dbReference type="GO" id="GO:0005524">
    <property type="term" value="F:ATP binding"/>
    <property type="evidence" value="ECO:0007669"/>
    <property type="project" value="UniProtKB-KW"/>
</dbReference>
<gene>
    <name evidence="16" type="ORF">B7Z70_12650</name>
</gene>
<feature type="domain" description="Helicase C-terminal" evidence="14">
    <location>
        <begin position="220"/>
        <end position="385"/>
    </location>
</feature>
<reference evidence="16 17" key="1">
    <citation type="submission" date="2017-03" db="EMBL/GenBank/DDBJ databases">
        <title>Lifting the veil on microbial sulfur biogeochemistry in mining wastewaters.</title>
        <authorList>
            <person name="Kantor R.S."/>
            <person name="Colenbrander Nelson T."/>
            <person name="Marshall S."/>
            <person name="Bennett D."/>
            <person name="Apte S."/>
            <person name="Camacho D."/>
            <person name="Thomas B.C."/>
            <person name="Warren L.A."/>
            <person name="Banfield J.F."/>
        </authorList>
    </citation>
    <scope>NUCLEOTIDE SEQUENCE [LARGE SCALE GENOMIC DNA]</scope>
    <source>
        <strain evidence="16">21-59-9</strain>
    </source>
</reference>
<dbReference type="CDD" id="cd00268">
    <property type="entry name" value="DEADc"/>
    <property type="match status" value="1"/>
</dbReference>
<dbReference type="PROSITE" id="PS51192">
    <property type="entry name" value="HELICASE_ATP_BIND_1"/>
    <property type="match status" value="1"/>
</dbReference>
<evidence type="ECO:0000256" key="10">
    <source>
        <dbReference type="PROSITE-ProRule" id="PRU00552"/>
    </source>
</evidence>
<dbReference type="GO" id="GO:0016787">
    <property type="term" value="F:hydrolase activity"/>
    <property type="evidence" value="ECO:0007669"/>
    <property type="project" value="UniProtKB-KW"/>
</dbReference>
<feature type="compositionally biased region" description="Low complexity" evidence="12">
    <location>
        <begin position="382"/>
        <end position="400"/>
    </location>
</feature>
<dbReference type="GO" id="GO:0009266">
    <property type="term" value="P:response to temperature stimulus"/>
    <property type="evidence" value="ECO:0007669"/>
    <property type="project" value="UniProtKB-ARBA"/>
</dbReference>
<dbReference type="InterPro" id="IPR044742">
    <property type="entry name" value="DEAD/DEAH_RhlB"/>
</dbReference>
<evidence type="ECO:0000256" key="3">
    <source>
        <dbReference type="ARBA" id="ARBA00022741"/>
    </source>
</evidence>
<evidence type="ECO:0000313" key="16">
    <source>
        <dbReference type="EMBL" id="OYV73920.1"/>
    </source>
</evidence>
<dbReference type="PROSITE" id="PS51195">
    <property type="entry name" value="Q_MOTIF"/>
    <property type="match status" value="1"/>
</dbReference>
<evidence type="ECO:0000313" key="17">
    <source>
        <dbReference type="Proteomes" id="UP000216779"/>
    </source>
</evidence>
<dbReference type="InterPro" id="IPR000629">
    <property type="entry name" value="RNA-helicase_DEAD-box_CS"/>
</dbReference>
<dbReference type="CDD" id="cd18787">
    <property type="entry name" value="SF2_C_DEAD"/>
    <property type="match status" value="1"/>
</dbReference>
<keyword evidence="6 11" id="KW-0067">ATP-binding</keyword>
<evidence type="ECO:0000259" key="14">
    <source>
        <dbReference type="PROSITE" id="PS51194"/>
    </source>
</evidence>
<evidence type="ECO:0000256" key="6">
    <source>
        <dbReference type="ARBA" id="ARBA00022840"/>
    </source>
</evidence>
<dbReference type="SUPFAM" id="SSF52540">
    <property type="entry name" value="P-loop containing nucleoside triphosphate hydrolases"/>
    <property type="match status" value="1"/>
</dbReference>
<dbReference type="AlphaFoldDB" id="A0A257SND8"/>
<evidence type="ECO:0000256" key="8">
    <source>
        <dbReference type="ARBA" id="ARBA00047984"/>
    </source>
</evidence>
<dbReference type="InterPro" id="IPR050079">
    <property type="entry name" value="DEAD_box_RNA_helicase"/>
</dbReference>
<comment type="similarity">
    <text evidence="7 11">Belongs to the DEAD box helicase family.</text>
</comment>
<comment type="catalytic activity">
    <reaction evidence="8">
        <text>ATP + H2O = ADP + phosphate + H(+)</text>
        <dbReference type="Rhea" id="RHEA:13065"/>
        <dbReference type="ChEBI" id="CHEBI:15377"/>
        <dbReference type="ChEBI" id="CHEBI:15378"/>
        <dbReference type="ChEBI" id="CHEBI:30616"/>
        <dbReference type="ChEBI" id="CHEBI:43474"/>
        <dbReference type="ChEBI" id="CHEBI:456216"/>
        <dbReference type="EC" id="3.6.4.13"/>
    </reaction>
</comment>
<keyword evidence="3 11" id="KW-0547">Nucleotide-binding</keyword>
<dbReference type="Gene3D" id="3.40.50.300">
    <property type="entry name" value="P-loop containing nucleotide triphosphate hydrolases"/>
    <property type="match status" value="2"/>
</dbReference>
<feature type="domain" description="DEAD-box RNA helicase Q" evidence="15">
    <location>
        <begin position="1"/>
        <end position="29"/>
    </location>
</feature>
<dbReference type="SMART" id="SM00490">
    <property type="entry name" value="HELICc"/>
    <property type="match status" value="1"/>
</dbReference>
<dbReference type="EMBL" id="NCBC01000630">
    <property type="protein sequence ID" value="OYV73920.1"/>
    <property type="molecule type" value="Genomic_DNA"/>
</dbReference>
<dbReference type="SMART" id="SM00487">
    <property type="entry name" value="DEXDc"/>
    <property type="match status" value="1"/>
</dbReference>
<dbReference type="Pfam" id="PF00270">
    <property type="entry name" value="DEAD"/>
    <property type="match status" value="1"/>
</dbReference>
<dbReference type="InterPro" id="IPR011545">
    <property type="entry name" value="DEAD/DEAH_box_helicase_dom"/>
</dbReference>
<dbReference type="GO" id="GO:0003724">
    <property type="term" value="F:RNA helicase activity"/>
    <property type="evidence" value="ECO:0007669"/>
    <property type="project" value="UniProtKB-EC"/>
</dbReference>
<dbReference type="PANTHER" id="PTHR47959">
    <property type="entry name" value="ATP-DEPENDENT RNA HELICASE RHLE-RELATED"/>
    <property type="match status" value="1"/>
</dbReference>
<organism evidence="16 17">
    <name type="scientific">Acidithiobacillus ferrivorans</name>
    <dbReference type="NCBI Taxonomy" id="160808"/>
    <lineage>
        <taxon>Bacteria</taxon>
        <taxon>Pseudomonadati</taxon>
        <taxon>Pseudomonadota</taxon>
        <taxon>Acidithiobacillia</taxon>
        <taxon>Acidithiobacillales</taxon>
        <taxon>Acidithiobacillaceae</taxon>
        <taxon>Acidithiobacillus</taxon>
    </lineage>
</organism>
<dbReference type="Proteomes" id="UP000216779">
    <property type="component" value="Unassembled WGS sequence"/>
</dbReference>
<keyword evidence="4 11" id="KW-0378">Hydrolase</keyword>
<evidence type="ECO:0000256" key="9">
    <source>
        <dbReference type="ARBA" id="ARBA00074363"/>
    </source>
</evidence>
<evidence type="ECO:0000256" key="12">
    <source>
        <dbReference type="SAM" id="MobiDB-lite"/>
    </source>
</evidence>
<sequence>MSFATLGLSEAILRAAQERGYTTPTPIQQQAIPVVLSGVDLLAGAQTGTGKTAAFAMPILHMLSAAGAEAPRGPAIVRALVLVPTRELAAQVEESVQIYGRYLSLRSMTLIGGVKINPQMQKLRRGVDILVATPGRLLDHVQQRSVDLSHVEILVLDEADRMLDMGFIRDIRRILSLLPKQRQNLLFSATFSPEIRALADGLLSNPACIEVAQRNAAAESVAQQVYAVDQERKRDLLAHLIQEHNWGQVLVFTRTKHGADRLAGHLLRGGMAASAIHGDKSQGARTRALAEFKDGKVQILVATDIAARGIDISELPHVVNFELPHVPEDYVHRIGRTGRAGSTGQAVSLVCGEEHKQLLDIEKLLRRSLPKEIVAGFEPQQRRSSAPAPRRSPNAAAPRRGNGPAVQNGATARNQGRARRV</sequence>
<evidence type="ECO:0000256" key="4">
    <source>
        <dbReference type="ARBA" id="ARBA00022801"/>
    </source>
</evidence>
<evidence type="ECO:0000256" key="11">
    <source>
        <dbReference type="RuleBase" id="RU000492"/>
    </source>
</evidence>
<dbReference type="InterPro" id="IPR001650">
    <property type="entry name" value="Helicase_C-like"/>
</dbReference>
<keyword evidence="5 11" id="KW-0347">Helicase</keyword>
<feature type="domain" description="Helicase ATP-binding" evidence="13">
    <location>
        <begin position="32"/>
        <end position="209"/>
    </location>
</feature>
<dbReference type="PANTHER" id="PTHR47959:SF13">
    <property type="entry name" value="ATP-DEPENDENT RNA HELICASE RHLE"/>
    <property type="match status" value="1"/>
</dbReference>
<evidence type="ECO:0000259" key="15">
    <source>
        <dbReference type="PROSITE" id="PS51195"/>
    </source>
</evidence>
<dbReference type="PROSITE" id="PS00039">
    <property type="entry name" value="DEAD_ATP_HELICASE"/>
    <property type="match status" value="1"/>
</dbReference>
<comment type="caution">
    <text evidence="16">The sequence shown here is derived from an EMBL/GenBank/DDBJ whole genome shotgun (WGS) entry which is preliminary data.</text>
</comment>
<dbReference type="GO" id="GO:0042255">
    <property type="term" value="P:ribosome assembly"/>
    <property type="evidence" value="ECO:0007669"/>
    <property type="project" value="UniProtKB-ARBA"/>
</dbReference>
<protein>
    <recommendedName>
        <fullName evidence="9">DEAD-box ATP-dependent RNA helicase RhpA</fullName>
        <ecNumber evidence="1">3.6.4.13</ecNumber>
    </recommendedName>
</protein>
<dbReference type="InterPro" id="IPR027417">
    <property type="entry name" value="P-loop_NTPase"/>
</dbReference>
<dbReference type="EC" id="3.6.4.13" evidence="1"/>
<name>A0A257SND8_9PROT</name>
<feature type="region of interest" description="Disordered" evidence="12">
    <location>
        <begin position="375"/>
        <end position="421"/>
    </location>
</feature>
<evidence type="ECO:0000256" key="2">
    <source>
        <dbReference type="ARBA" id="ARBA00022490"/>
    </source>
</evidence>
<evidence type="ECO:0000259" key="13">
    <source>
        <dbReference type="PROSITE" id="PS51192"/>
    </source>
</evidence>
<dbReference type="GO" id="GO:0005829">
    <property type="term" value="C:cytosol"/>
    <property type="evidence" value="ECO:0007669"/>
    <property type="project" value="TreeGrafter"/>
</dbReference>
<keyword evidence="2" id="KW-0963">Cytoplasm</keyword>
<evidence type="ECO:0000256" key="7">
    <source>
        <dbReference type="ARBA" id="ARBA00038437"/>
    </source>
</evidence>
<dbReference type="PROSITE" id="PS51194">
    <property type="entry name" value="HELICASE_CTER"/>
    <property type="match status" value="1"/>
</dbReference>
<dbReference type="FunFam" id="3.40.50.300:FF:000108">
    <property type="entry name" value="ATP-dependent RNA helicase RhlE"/>
    <property type="match status" value="1"/>
</dbReference>
<dbReference type="FunFam" id="3.40.50.300:FF:000468">
    <property type="entry name" value="ATP-dependent RNA helicase RhlE"/>
    <property type="match status" value="1"/>
</dbReference>
<proteinExistence type="inferred from homology"/>
<accession>A0A257SND8</accession>